<dbReference type="EMBL" id="CM043019">
    <property type="protein sequence ID" value="KAI4461304.1"/>
    <property type="molecule type" value="Genomic_DNA"/>
</dbReference>
<evidence type="ECO:0000313" key="1">
    <source>
        <dbReference type="EMBL" id="KAI4461304.1"/>
    </source>
</evidence>
<organism evidence="1 2">
    <name type="scientific">Holotrichia oblita</name>
    <name type="common">Chafer beetle</name>
    <dbReference type="NCBI Taxonomy" id="644536"/>
    <lineage>
        <taxon>Eukaryota</taxon>
        <taxon>Metazoa</taxon>
        <taxon>Ecdysozoa</taxon>
        <taxon>Arthropoda</taxon>
        <taxon>Hexapoda</taxon>
        <taxon>Insecta</taxon>
        <taxon>Pterygota</taxon>
        <taxon>Neoptera</taxon>
        <taxon>Endopterygota</taxon>
        <taxon>Coleoptera</taxon>
        <taxon>Polyphaga</taxon>
        <taxon>Scarabaeiformia</taxon>
        <taxon>Scarabaeidae</taxon>
        <taxon>Melolonthinae</taxon>
        <taxon>Holotrichia</taxon>
    </lineage>
</organism>
<gene>
    <name evidence="1" type="ORF">MML48_5g00012011</name>
</gene>
<reference evidence="1" key="1">
    <citation type="submission" date="2022-04" db="EMBL/GenBank/DDBJ databases">
        <title>Chromosome-scale genome assembly of Holotrichia oblita Faldermann.</title>
        <authorList>
            <person name="Rongchong L."/>
        </authorList>
    </citation>
    <scope>NUCLEOTIDE SEQUENCE</scope>
    <source>
        <strain evidence="1">81SQS9</strain>
    </source>
</reference>
<keyword evidence="2" id="KW-1185">Reference proteome</keyword>
<sequence>MPSKKKRNKAEQQTQPDKKITDPVKVDIFNKHFSEEEIQSIKHVLKTKDLIGVPLLIGAAILNKTDLISNALSNGCNVDIQDQNCVTPLFWAVKCKSLESIRILLLNGADPDDANTNGDHIIFTAMDSKNWDEVAFIYLWNNISSVKTMNINLLNKNGNSMLHMAVRRDWLSFIHIIIAQGINVDITNSSGVTPLMLASFRNSIGILNKLLECGAVVEKEDNNGFIALCYALSSVVSKQLPMPNAVVQKLLNDMQIKNFSIYEYLQAIQNNFENVERLKTIVSILLELLQYNEGCQTPTADEFNLANFFDSSCCSDICFEIMKKYENNKNVIGLTLLTFKVIMQACLVKGRCQEWLQNNYEDLQPFYEQARIAFFQNKINDERQKNVSEKSKEDSLIDGKVNSRKAKRRTKALKAKIARFKTAELTERLNNSSKKTTETRELETPPSKDESESQSLYDQLVEFSLSNENIPLLDEDECDIVNSIKKNLVIGLESESELLCERAEQRFSFACLDWRTKILSMPFNVKPKVQINSVQSFEQDFYLKPDDLSIFDTENKAKPKPEECIEQTKILRKLEKEKIDALRREFDDTITFIRETAAKDIQQCRTIIKKVEHVLLSHEIRGTTIIPEVCPSETVYVSITIPQNIELPSPNGAKNTLIQYMEDVLNDRQDPIEGISISVTEPQIKCKTKNYISDDILYKKEMATLPKAKPIDAKSILEAEKRTLKHAYHMQTSILNVCDESEEQNEKSKDLNFNYEKISKTMMFFNKNVYPNRPELIFTDTFVDPLKKSEDEEETSRWCTLVRSLEMMEDCQIFLNGTVRISCKEKRQSHVISTGGNFTPVELGLDNRNRPLAVKRIPKGSCVCEMIRSMLVDLLKLRHMNLLHYFACDYDANELILATPLCEYNVGQYLMLMKQNQTNLSALEVVKQFLTGLLFLHDRVDPIVHGNLKPSNIFIDMNGVVKIAEFGIHRALFKFKEAPNSSIIWFATETYRTFKQLSIMECTCASDIQVAGMLVHFLMTAGKHPYGDDMRIILKNLDKAVPQLSANDLELQDLITWMLLYEPIERPTIQQVVTHVYFWSSERKWKFILACAGLGNNSDTPAFDLEDLHVCLDKVASKDNIKGKWVQVVKKQFPKISFSNNDDTPTGLLKFIKTCIDNKDSLYFHKEISLSNYILTSFPAFALSLYRMLENSVWVKHSPFVSFYSIENIFT</sequence>
<evidence type="ECO:0000313" key="2">
    <source>
        <dbReference type="Proteomes" id="UP001056778"/>
    </source>
</evidence>
<protein>
    <submittedName>
        <fullName evidence="1">Ire1-related</fullName>
    </submittedName>
</protein>
<name>A0ACB9T3J1_HOLOL</name>
<proteinExistence type="predicted"/>
<dbReference type="Proteomes" id="UP001056778">
    <property type="component" value="Chromosome 5"/>
</dbReference>
<accession>A0ACB9T3J1</accession>
<comment type="caution">
    <text evidence="1">The sequence shown here is derived from an EMBL/GenBank/DDBJ whole genome shotgun (WGS) entry which is preliminary data.</text>
</comment>